<sequence>MCNVHDYVDEVSLHSTNEQLRPVVHSKYRDTKFTCSCAQRARGTLTDGPSSTGKVIIASPGNAIGGAPTAEERLFIPSSAFCRGSIGEEI</sequence>
<reference evidence="1 2" key="1">
    <citation type="submission" date="2018-07" db="EMBL/GenBank/DDBJ databases">
        <title>The genomes of Aspergillus section Nigri reveals drivers in fungal speciation.</title>
        <authorList>
            <consortium name="DOE Joint Genome Institute"/>
            <person name="Vesth T.C."/>
            <person name="Nybo J."/>
            <person name="Theobald S."/>
            <person name="Brandl J."/>
            <person name="Frisvad J.C."/>
            <person name="Nielsen K.F."/>
            <person name="Lyhne E.K."/>
            <person name="Kogle M.E."/>
            <person name="Kuo A."/>
            <person name="Riley R."/>
            <person name="Clum A."/>
            <person name="Nolan M."/>
            <person name="Lipzen A."/>
            <person name="Salamov A."/>
            <person name="Henrissat B."/>
            <person name="Wiebenga A."/>
            <person name="De vries R.P."/>
            <person name="Grigoriev I.V."/>
            <person name="Mortensen U.H."/>
            <person name="Andersen M.R."/>
            <person name="Baker S.E."/>
        </authorList>
    </citation>
    <scope>NUCLEOTIDE SEQUENCE [LARGE SCALE GENOMIC DNA]</scope>
    <source>
        <strain evidence="1 2">CBS 139.54b</strain>
    </source>
</reference>
<dbReference type="RefSeq" id="XP_026620445.1">
    <property type="nucleotide sequence ID" value="XM_026768228.1"/>
</dbReference>
<dbReference type="GeneID" id="38136584"/>
<name>A0A3F3PKT2_9EURO</name>
<organism evidence="1 2">
    <name type="scientific">Aspergillus welwitschiae</name>
    <dbReference type="NCBI Taxonomy" id="1341132"/>
    <lineage>
        <taxon>Eukaryota</taxon>
        <taxon>Fungi</taxon>
        <taxon>Dikarya</taxon>
        <taxon>Ascomycota</taxon>
        <taxon>Pezizomycotina</taxon>
        <taxon>Eurotiomycetes</taxon>
        <taxon>Eurotiomycetidae</taxon>
        <taxon>Eurotiales</taxon>
        <taxon>Aspergillaceae</taxon>
        <taxon>Aspergillus</taxon>
        <taxon>Aspergillus subgen. Circumdati</taxon>
    </lineage>
</organism>
<protein>
    <submittedName>
        <fullName evidence="1">Uncharacterized protein</fullName>
    </submittedName>
</protein>
<evidence type="ECO:0000313" key="1">
    <source>
        <dbReference type="EMBL" id="RDH27423.1"/>
    </source>
</evidence>
<gene>
    <name evidence="1" type="ORF">BDQ94DRAFT_154001</name>
</gene>
<dbReference type="AlphaFoldDB" id="A0A3F3PKT2"/>
<dbReference type="Proteomes" id="UP000253729">
    <property type="component" value="Unassembled WGS sequence"/>
</dbReference>
<evidence type="ECO:0000313" key="2">
    <source>
        <dbReference type="Proteomes" id="UP000253729"/>
    </source>
</evidence>
<keyword evidence="2" id="KW-1185">Reference proteome</keyword>
<dbReference type="EMBL" id="KZ852091">
    <property type="protein sequence ID" value="RDH27423.1"/>
    <property type="molecule type" value="Genomic_DNA"/>
</dbReference>
<proteinExistence type="predicted"/>
<accession>A0A3F3PKT2</accession>